<feature type="transmembrane region" description="Helical" evidence="6">
    <location>
        <begin position="772"/>
        <end position="792"/>
    </location>
</feature>
<dbReference type="Pfam" id="PF02687">
    <property type="entry name" value="FtsX"/>
    <property type="match status" value="2"/>
</dbReference>
<dbReference type="RefSeq" id="WP_084370559.1">
    <property type="nucleotide sequence ID" value="NZ_FWYF01000001.1"/>
</dbReference>
<dbReference type="PROSITE" id="PS51257">
    <property type="entry name" value="PROKAR_LIPOPROTEIN"/>
    <property type="match status" value="1"/>
</dbReference>
<evidence type="ECO:0000259" key="8">
    <source>
        <dbReference type="Pfam" id="PF12704"/>
    </source>
</evidence>
<protein>
    <submittedName>
        <fullName evidence="9">ABC-type transport system, involved in lipoprotein release, permease component</fullName>
    </submittedName>
</protein>
<feature type="domain" description="ABC3 transporter permease C-terminal" evidence="7">
    <location>
        <begin position="689"/>
        <end position="802"/>
    </location>
</feature>
<evidence type="ECO:0000313" key="9">
    <source>
        <dbReference type="EMBL" id="SMD31864.1"/>
    </source>
</evidence>
<evidence type="ECO:0000256" key="4">
    <source>
        <dbReference type="ARBA" id="ARBA00022989"/>
    </source>
</evidence>
<reference evidence="9 10" key="1">
    <citation type="submission" date="2017-04" db="EMBL/GenBank/DDBJ databases">
        <authorList>
            <person name="Afonso C.L."/>
            <person name="Miller P.J."/>
            <person name="Scott M.A."/>
            <person name="Spackman E."/>
            <person name="Goraichik I."/>
            <person name="Dimitrov K.M."/>
            <person name="Suarez D.L."/>
            <person name="Swayne D.E."/>
        </authorList>
    </citation>
    <scope>NUCLEOTIDE SEQUENCE [LARGE SCALE GENOMIC DNA]</scope>
    <source>
        <strain evidence="9 10">DSM 26133</strain>
    </source>
</reference>
<keyword evidence="5 6" id="KW-0472">Membrane</keyword>
<accession>A0A1W2G5Q5</accession>
<dbReference type="Proteomes" id="UP000192472">
    <property type="component" value="Unassembled WGS sequence"/>
</dbReference>
<dbReference type="InterPro" id="IPR050250">
    <property type="entry name" value="Macrolide_Exporter_MacB"/>
</dbReference>
<evidence type="ECO:0000256" key="3">
    <source>
        <dbReference type="ARBA" id="ARBA00022692"/>
    </source>
</evidence>
<feature type="transmembrane region" description="Helical" evidence="6">
    <location>
        <begin position="689"/>
        <end position="710"/>
    </location>
</feature>
<dbReference type="PANTHER" id="PTHR30572:SF18">
    <property type="entry name" value="ABC-TYPE MACROLIDE FAMILY EXPORT SYSTEM PERMEASE COMPONENT 2"/>
    <property type="match status" value="1"/>
</dbReference>
<feature type="transmembrane region" description="Helical" evidence="6">
    <location>
        <begin position="21"/>
        <end position="41"/>
    </location>
</feature>
<dbReference type="OrthoDB" id="5933722at2"/>
<dbReference type="PANTHER" id="PTHR30572">
    <property type="entry name" value="MEMBRANE COMPONENT OF TRANSPORTER-RELATED"/>
    <property type="match status" value="1"/>
</dbReference>
<evidence type="ECO:0000256" key="1">
    <source>
        <dbReference type="ARBA" id="ARBA00004651"/>
    </source>
</evidence>
<keyword evidence="4 6" id="KW-1133">Transmembrane helix</keyword>
<feature type="domain" description="MacB-like periplasmic core" evidence="8">
    <location>
        <begin position="20"/>
        <end position="249"/>
    </location>
</feature>
<dbReference type="STRING" id="692418.SAMN04488029_0202"/>
<dbReference type="GO" id="GO:0022857">
    <property type="term" value="F:transmembrane transporter activity"/>
    <property type="evidence" value="ECO:0007669"/>
    <property type="project" value="TreeGrafter"/>
</dbReference>
<keyword evidence="2" id="KW-1003">Cell membrane</keyword>
<keyword evidence="3 6" id="KW-0812">Transmembrane</keyword>
<keyword evidence="9" id="KW-0449">Lipoprotein</keyword>
<dbReference type="InterPro" id="IPR025857">
    <property type="entry name" value="MacB_PCD"/>
</dbReference>
<feature type="transmembrane region" description="Helical" evidence="6">
    <location>
        <begin position="390"/>
        <end position="410"/>
    </location>
</feature>
<keyword evidence="10" id="KW-1185">Reference proteome</keyword>
<proteinExistence type="predicted"/>
<evidence type="ECO:0000256" key="5">
    <source>
        <dbReference type="ARBA" id="ARBA00023136"/>
    </source>
</evidence>
<evidence type="ECO:0000256" key="6">
    <source>
        <dbReference type="SAM" id="Phobius"/>
    </source>
</evidence>
<organism evidence="9 10">
    <name type="scientific">Reichenbachiella faecimaris</name>
    <dbReference type="NCBI Taxonomy" id="692418"/>
    <lineage>
        <taxon>Bacteria</taxon>
        <taxon>Pseudomonadati</taxon>
        <taxon>Bacteroidota</taxon>
        <taxon>Cytophagia</taxon>
        <taxon>Cytophagales</taxon>
        <taxon>Reichenbachiellaceae</taxon>
        <taxon>Reichenbachiella</taxon>
    </lineage>
</organism>
<sequence length="809" mass="91943">MFKNYLKTIYRNIKREKLFTMLNLSGLGLGLGCVLVIFKIITYEISFDKHHSNYDNIYRIVRESKISSGISYNEGVPHPVGEALRADYPDLKVVRTHYEPYHQLAIKREDGEYDRYQDDEGLVFAESSVFQIFDFEFIEGNPNNCLDEPNSIVLSRSQAKKLFSLNDANLNEAMGRQILFANELDLTVKGLVEDYKVTTNMPFNVFVHYEHLDGINPYYRKGNWGSNSSATNCYVLVPDNYDVDNFEELLVGFVEKYHGEGASIDGKYLMQPLSDIHFSEKFDNYNEKSISMEFIKALGVIGIFLIITAAINFINLTTAQSIKRAKEIGIRKTLGGKSYQLAIQFLSETLIITLISSFIGLIFAEVLLIYLEDILGYKLWINLFEEPNTLLFLVINILIIGLLAGIYPALSMSKLNPIAALRTKFNVKDGSGFLSFRRVLVIVQFIITQVLIIGTIVVQTQMDFFLNKDLGFTKDNIILTDLPNKNEEDLKRLKTNLLSNPNVKQVSFTLSAPMGTSNSNSHISHHSIPEGENVRVNFKFGDKDFLDMYGLKLVVGEWVEKTDTSRILVNRKLAEALGYSNPEDVIGEKIGGWYRDMQVVGVVENFHTHSLHQDFAYCIFMNNPRMFYEMAVKINSAGKGVDEVDPTLAFVQKEWEKVFNKDIYDFYFFDKQVADWYEEEKNMGSMFKLFSIIAIFIGCLGLYGLISYIANKKTKEIGVRKVLGASTFNVLQIFSKEMVILVFISFIVAGPVSYIVMNDWLDNFAYKIELSYLIFAIALLISFGIAICTAGYKAIMAARANPVLSLKDE</sequence>
<evidence type="ECO:0000256" key="2">
    <source>
        <dbReference type="ARBA" id="ARBA00022475"/>
    </source>
</evidence>
<dbReference type="InterPro" id="IPR003838">
    <property type="entry name" value="ABC3_permease_C"/>
</dbReference>
<dbReference type="EMBL" id="FWYF01000001">
    <property type="protein sequence ID" value="SMD31864.1"/>
    <property type="molecule type" value="Genomic_DNA"/>
</dbReference>
<evidence type="ECO:0000313" key="10">
    <source>
        <dbReference type="Proteomes" id="UP000192472"/>
    </source>
</evidence>
<evidence type="ECO:0000259" key="7">
    <source>
        <dbReference type="Pfam" id="PF02687"/>
    </source>
</evidence>
<feature type="transmembrane region" description="Helical" evidence="6">
    <location>
        <begin position="439"/>
        <end position="458"/>
    </location>
</feature>
<feature type="transmembrane region" description="Helical" evidence="6">
    <location>
        <begin position="294"/>
        <end position="316"/>
    </location>
</feature>
<feature type="transmembrane region" description="Helical" evidence="6">
    <location>
        <begin position="350"/>
        <end position="370"/>
    </location>
</feature>
<name>A0A1W2G5Q5_REIFA</name>
<dbReference type="Pfam" id="PF12704">
    <property type="entry name" value="MacB_PCD"/>
    <property type="match status" value="1"/>
</dbReference>
<comment type="subcellular location">
    <subcellularLocation>
        <location evidence="1">Cell membrane</location>
        <topology evidence="1">Multi-pass membrane protein</topology>
    </subcellularLocation>
</comment>
<dbReference type="AlphaFoldDB" id="A0A1W2G5Q5"/>
<gene>
    <name evidence="9" type="ORF">SAMN04488029_0202</name>
</gene>
<dbReference type="GO" id="GO:0005886">
    <property type="term" value="C:plasma membrane"/>
    <property type="evidence" value="ECO:0007669"/>
    <property type="project" value="UniProtKB-SubCell"/>
</dbReference>
<feature type="transmembrane region" description="Helical" evidence="6">
    <location>
        <begin position="738"/>
        <end position="757"/>
    </location>
</feature>
<feature type="domain" description="ABC3 transporter permease C-terminal" evidence="7">
    <location>
        <begin position="300"/>
        <end position="417"/>
    </location>
</feature>